<dbReference type="RefSeq" id="WP_218590642.1">
    <property type="nucleotide sequence ID" value="NZ_JADQDE010000050.1"/>
</dbReference>
<keyword evidence="2" id="KW-1185">Reference proteome</keyword>
<reference evidence="1 2" key="1">
    <citation type="submission" date="2020-11" db="EMBL/GenBank/DDBJ databases">
        <title>Pseudonocardia abyssalis sp. nov. and Pseudonocardia oceani sp. nov., description and phylogenomic analysis of two novel actinomycetes isolated from the deep Southern Ocean.</title>
        <authorList>
            <person name="Parra J."/>
        </authorList>
    </citation>
    <scope>NUCLEOTIDE SEQUENCE [LARGE SCALE GENOMIC DNA]</scope>
    <source>
        <strain evidence="2">KRD185</strain>
    </source>
</reference>
<evidence type="ECO:0000313" key="1">
    <source>
        <dbReference type="EMBL" id="MBW0128375.1"/>
    </source>
</evidence>
<proteinExistence type="predicted"/>
<accession>A0ABS6U840</accession>
<gene>
    <name evidence="1" type="ORF">I4I82_11820</name>
</gene>
<dbReference type="EMBL" id="JADQDF010000001">
    <property type="protein sequence ID" value="MBW0128375.1"/>
    <property type="molecule type" value="Genomic_DNA"/>
</dbReference>
<organism evidence="1 2">
    <name type="scientific">Pseudonocardia oceani</name>
    <dbReference type="NCBI Taxonomy" id="2792013"/>
    <lineage>
        <taxon>Bacteria</taxon>
        <taxon>Bacillati</taxon>
        <taxon>Actinomycetota</taxon>
        <taxon>Actinomycetes</taxon>
        <taxon>Pseudonocardiales</taxon>
        <taxon>Pseudonocardiaceae</taxon>
        <taxon>Pseudonocardia</taxon>
    </lineage>
</organism>
<name>A0ABS6U840_9PSEU</name>
<protein>
    <submittedName>
        <fullName evidence="1">Uncharacterized protein</fullName>
    </submittedName>
</protein>
<dbReference type="Proteomes" id="UP000694300">
    <property type="component" value="Unassembled WGS sequence"/>
</dbReference>
<sequence>MTAAVHAPLRLVPCRDACPGGARRAHHDRLLTVDTDTDALLELIELAVTWHELEHPRERLVGPQEWATFAERHHWADPDRAERAFVLAADIVDRHAPALRARAGRTTMLDLITG</sequence>
<evidence type="ECO:0000313" key="2">
    <source>
        <dbReference type="Proteomes" id="UP000694300"/>
    </source>
</evidence>
<comment type="caution">
    <text evidence="1">The sequence shown here is derived from an EMBL/GenBank/DDBJ whole genome shotgun (WGS) entry which is preliminary data.</text>
</comment>